<dbReference type="Proteomes" id="UP000070133">
    <property type="component" value="Unassembled WGS sequence"/>
</dbReference>
<dbReference type="OrthoDB" id="72441at2759"/>
<feature type="compositionally biased region" description="Acidic residues" evidence="1">
    <location>
        <begin position="627"/>
        <end position="636"/>
    </location>
</feature>
<feature type="compositionally biased region" description="Basic and acidic residues" evidence="1">
    <location>
        <begin position="471"/>
        <end position="481"/>
    </location>
</feature>
<feature type="region of interest" description="Disordered" evidence="1">
    <location>
        <begin position="535"/>
        <end position="580"/>
    </location>
</feature>
<proteinExistence type="predicted"/>
<name>A0A139GWI2_9PEZI</name>
<evidence type="ECO:0000313" key="3">
    <source>
        <dbReference type="Proteomes" id="UP000070133"/>
    </source>
</evidence>
<feature type="compositionally biased region" description="Basic and acidic residues" evidence="1">
    <location>
        <begin position="16"/>
        <end position="26"/>
    </location>
</feature>
<gene>
    <name evidence="2" type="ORF">AC578_7485</name>
</gene>
<sequence>MSETSSLARPPSPTRIKAEAEHHIVLVDRTISKAPSYQGETPAELSDSDTTPPGEPGPGTLYKRLPNSSTATGLRQTVRQGYNKQKYAKYGQDRYHTNENIAPAGTDETGGSGASGASEGEEAKPVQRGGSYLGRAQTNLERAQSRLQSKAKAVYKRKKNLGKGDEEDTVIDILYENQRGIFFFGIPKYSSASLLPSDPKPWQNGQFRTSAVDIRNAQVPDPSWEWAWKSWYVDMSRDVDEEGWEYSFAFVGRGRATFAWHGNHPWFHSFVRRRRWLRMRKRKSNVHRTQEKAHELTSDYFTIHPRTIRSASMLSRHASSTLVSDLGRPDPITDVEKMEIMNIGDLLLALRKSTVDREKIVAVRKFTDQGGEELYYLSERMEEIMGMLIFQSSRRQLLIDLISRHEQLRAEQQELAEHEHGDDLQLQQEHDRKARHASNLHKAIHVAEEQVKKLEFWSDVRGVSGSAIPSNREEKHLEPSFKNKQPASAGTPILSNGKAKGTETEFETAKESDSQSTSKKSSFLWFDASSKKTQSLKGKDSSIEGNTEPDRFVTAPEEQDSSSQVTKPTTSKGKARATNLDGVAEAAAEDEDTLEELISPTTGAFAGGRRSVQIVEPVALDSINGDEIYDSGEDEAEGTRSPVDRENTKTPDSVRQFMTHMRKPKNWIDQAFG</sequence>
<evidence type="ECO:0000313" key="2">
    <source>
        <dbReference type="EMBL" id="KXS94546.1"/>
    </source>
</evidence>
<comment type="caution">
    <text evidence="2">The sequence shown here is derived from an EMBL/GenBank/DDBJ whole genome shotgun (WGS) entry which is preliminary data.</text>
</comment>
<organism evidence="2 3">
    <name type="scientific">Pseudocercospora eumusae</name>
    <dbReference type="NCBI Taxonomy" id="321146"/>
    <lineage>
        <taxon>Eukaryota</taxon>
        <taxon>Fungi</taxon>
        <taxon>Dikarya</taxon>
        <taxon>Ascomycota</taxon>
        <taxon>Pezizomycotina</taxon>
        <taxon>Dothideomycetes</taxon>
        <taxon>Dothideomycetidae</taxon>
        <taxon>Mycosphaerellales</taxon>
        <taxon>Mycosphaerellaceae</taxon>
        <taxon>Pseudocercospora</taxon>
    </lineage>
</organism>
<feature type="region of interest" description="Disordered" evidence="1">
    <location>
        <begin position="625"/>
        <end position="652"/>
    </location>
</feature>
<evidence type="ECO:0000256" key="1">
    <source>
        <dbReference type="SAM" id="MobiDB-lite"/>
    </source>
</evidence>
<dbReference type="AlphaFoldDB" id="A0A139GWI2"/>
<feature type="compositionally biased region" description="Polar residues" evidence="1">
    <location>
        <begin position="66"/>
        <end position="83"/>
    </location>
</feature>
<dbReference type="EMBL" id="LFZN01000280">
    <property type="protein sequence ID" value="KXS94546.1"/>
    <property type="molecule type" value="Genomic_DNA"/>
</dbReference>
<accession>A0A139GWI2</accession>
<feature type="compositionally biased region" description="Polar residues" evidence="1">
    <location>
        <begin position="561"/>
        <end position="572"/>
    </location>
</feature>
<feature type="region of interest" description="Disordered" evidence="1">
    <location>
        <begin position="464"/>
        <end position="522"/>
    </location>
</feature>
<protein>
    <submittedName>
        <fullName evidence="2">Uncharacterized protein</fullName>
    </submittedName>
</protein>
<reference evidence="2 3" key="1">
    <citation type="submission" date="2015-07" db="EMBL/GenBank/DDBJ databases">
        <title>Comparative genomics of the Sigatoka disease complex on banana suggests a link between parallel evolutionary changes in Pseudocercospora fijiensis and Pseudocercospora eumusae and increased virulence on the banana host.</title>
        <authorList>
            <person name="Chang T.-C."/>
            <person name="Salvucci A."/>
            <person name="Crous P.W."/>
            <person name="Stergiopoulos I."/>
        </authorList>
    </citation>
    <scope>NUCLEOTIDE SEQUENCE [LARGE SCALE GENOMIC DNA]</scope>
    <source>
        <strain evidence="2 3">CBS 114824</strain>
    </source>
</reference>
<keyword evidence="3" id="KW-1185">Reference proteome</keyword>
<dbReference type="STRING" id="321146.A0A139GWI2"/>
<feature type="compositionally biased region" description="Basic and acidic residues" evidence="1">
    <location>
        <begin position="500"/>
        <end position="513"/>
    </location>
</feature>
<feature type="region of interest" description="Disordered" evidence="1">
    <location>
        <begin position="1"/>
        <end position="129"/>
    </location>
</feature>